<evidence type="ECO:0000313" key="3">
    <source>
        <dbReference type="Proteomes" id="UP000261640"/>
    </source>
</evidence>
<dbReference type="GeneTree" id="ENSGT00740000117171"/>
<dbReference type="STRING" id="205130.ENSMAMP00000009882"/>
<organism evidence="2 3">
    <name type="scientific">Mastacembelus armatus</name>
    <name type="common">zig-zag eel</name>
    <dbReference type="NCBI Taxonomy" id="205130"/>
    <lineage>
        <taxon>Eukaryota</taxon>
        <taxon>Metazoa</taxon>
        <taxon>Chordata</taxon>
        <taxon>Craniata</taxon>
        <taxon>Vertebrata</taxon>
        <taxon>Euteleostomi</taxon>
        <taxon>Actinopterygii</taxon>
        <taxon>Neopterygii</taxon>
        <taxon>Teleostei</taxon>
        <taxon>Neoteleostei</taxon>
        <taxon>Acanthomorphata</taxon>
        <taxon>Anabantaria</taxon>
        <taxon>Synbranchiformes</taxon>
        <taxon>Mastacembelidae</taxon>
        <taxon>Mastacembelus</taxon>
    </lineage>
</organism>
<evidence type="ECO:0000256" key="1">
    <source>
        <dbReference type="SAM" id="SignalP"/>
    </source>
</evidence>
<reference evidence="2" key="1">
    <citation type="submission" date="2025-08" db="UniProtKB">
        <authorList>
            <consortium name="Ensembl"/>
        </authorList>
    </citation>
    <scope>IDENTIFICATION</scope>
</reference>
<keyword evidence="3" id="KW-1185">Reference proteome</keyword>
<evidence type="ECO:0008006" key="4">
    <source>
        <dbReference type="Google" id="ProtNLM"/>
    </source>
</evidence>
<keyword evidence="1" id="KW-0732">Signal</keyword>
<reference evidence="2" key="2">
    <citation type="submission" date="2025-09" db="UniProtKB">
        <authorList>
            <consortium name="Ensembl"/>
        </authorList>
    </citation>
    <scope>IDENTIFICATION</scope>
</reference>
<dbReference type="Proteomes" id="UP000261640">
    <property type="component" value="Unplaced"/>
</dbReference>
<sequence length="108" mass="11721">MHTKALVLCLILLIQACGPLLAQTLDPTQPDSPGILQRLAQTAREAKAKVQNVGATVVGFLGAYYEDHIQPVADSYAGWASNIKSSFWTKIQTTIETYSPFTTNVDVV</sequence>
<dbReference type="FunCoup" id="A0A3Q3L987">
    <property type="interactions" value="12"/>
</dbReference>
<dbReference type="InParanoid" id="A0A3Q3L987"/>
<dbReference type="AlphaFoldDB" id="A0A3Q3L987"/>
<dbReference type="Ensembl" id="ENSMAMT00000010136.2">
    <property type="protein sequence ID" value="ENSMAMP00000009882.2"/>
    <property type="gene ID" value="ENSMAMG00000006661.2"/>
</dbReference>
<name>A0A3Q3L987_9TELE</name>
<feature type="signal peptide" evidence="1">
    <location>
        <begin position="1"/>
        <end position="22"/>
    </location>
</feature>
<dbReference type="PROSITE" id="PS51257">
    <property type="entry name" value="PROKAR_LIPOPROTEIN"/>
    <property type="match status" value="1"/>
</dbReference>
<proteinExistence type="predicted"/>
<protein>
    <recommendedName>
        <fullName evidence="4">Apolipoprotein C-IV</fullName>
    </recommendedName>
</protein>
<feature type="chain" id="PRO_5030081043" description="Apolipoprotein C-IV" evidence="1">
    <location>
        <begin position="23"/>
        <end position="108"/>
    </location>
</feature>
<evidence type="ECO:0000313" key="2">
    <source>
        <dbReference type="Ensembl" id="ENSMAMP00000009882.2"/>
    </source>
</evidence>
<accession>A0A3Q3L987</accession>